<evidence type="ECO:0000256" key="8">
    <source>
        <dbReference type="PROSITE-ProRule" id="PRU00042"/>
    </source>
</evidence>
<dbReference type="PROSITE" id="PS50157">
    <property type="entry name" value="ZINC_FINGER_C2H2_2"/>
    <property type="match status" value="1"/>
</dbReference>
<evidence type="ECO:0000313" key="12">
    <source>
        <dbReference type="Proteomes" id="UP001291623"/>
    </source>
</evidence>
<dbReference type="PANTHER" id="PTHR45801:SF117">
    <property type="entry name" value="OS07G0417400 PROTEIN"/>
    <property type="match status" value="1"/>
</dbReference>
<dbReference type="InterPro" id="IPR036236">
    <property type="entry name" value="Znf_C2H2_sf"/>
</dbReference>
<dbReference type="PROSITE" id="PS00028">
    <property type="entry name" value="ZINC_FINGER_C2H2_1"/>
    <property type="match status" value="1"/>
</dbReference>
<keyword evidence="6" id="KW-0804">Transcription</keyword>
<evidence type="ECO:0000256" key="6">
    <source>
        <dbReference type="ARBA" id="ARBA00023163"/>
    </source>
</evidence>
<dbReference type="InterPro" id="IPR013087">
    <property type="entry name" value="Znf_C2H2_type"/>
</dbReference>
<evidence type="ECO:0000256" key="3">
    <source>
        <dbReference type="ARBA" id="ARBA00022771"/>
    </source>
</evidence>
<proteinExistence type="predicted"/>
<evidence type="ECO:0000256" key="7">
    <source>
        <dbReference type="ARBA" id="ARBA00023242"/>
    </source>
</evidence>
<evidence type="ECO:0000256" key="5">
    <source>
        <dbReference type="ARBA" id="ARBA00023015"/>
    </source>
</evidence>
<dbReference type="GO" id="GO:0008270">
    <property type="term" value="F:zinc ion binding"/>
    <property type="evidence" value="ECO:0007669"/>
    <property type="project" value="UniProtKB-KW"/>
</dbReference>
<gene>
    <name evidence="11" type="ORF">RND71_034953</name>
</gene>
<sequence length="151" mass="16710">MNSSTHDHQEVDQPKQENGIGRSYECVFCKRGFNTAQALGGHMNIHRKERSKNRPSQTSIVENNGPYHAATAHPAHSSTSTTGPFLLNGPDMNGPDSDLEDHNNNRQCLNLFGLSLQFGAVAAHDNYLETMEKNKGTEDDLDLELRLGHDP</sequence>
<dbReference type="Proteomes" id="UP001291623">
    <property type="component" value="Unassembled WGS sequence"/>
</dbReference>
<keyword evidence="7" id="KW-0539">Nucleus</keyword>
<feature type="region of interest" description="Disordered" evidence="9">
    <location>
        <begin position="46"/>
        <end position="102"/>
    </location>
</feature>
<feature type="compositionally biased region" description="Low complexity" evidence="9">
    <location>
        <begin position="68"/>
        <end position="82"/>
    </location>
</feature>
<evidence type="ECO:0000313" key="11">
    <source>
        <dbReference type="EMBL" id="KAK4344777.1"/>
    </source>
</evidence>
<dbReference type="PANTHER" id="PTHR45801">
    <property type="entry name" value="OS07G0101800 PROTEIN"/>
    <property type="match status" value="1"/>
</dbReference>
<keyword evidence="3 8" id="KW-0863">Zinc-finger</keyword>
<keyword evidence="2" id="KW-0479">Metal-binding</keyword>
<dbReference type="Gene3D" id="3.30.160.60">
    <property type="entry name" value="Classic Zinc Finger"/>
    <property type="match status" value="1"/>
</dbReference>
<dbReference type="EMBL" id="JAVYJV010000019">
    <property type="protein sequence ID" value="KAK4344777.1"/>
    <property type="molecule type" value="Genomic_DNA"/>
</dbReference>
<dbReference type="InterPro" id="IPR052426">
    <property type="entry name" value="Plant_dev_regulator"/>
</dbReference>
<evidence type="ECO:0000256" key="2">
    <source>
        <dbReference type="ARBA" id="ARBA00022723"/>
    </source>
</evidence>
<evidence type="ECO:0000256" key="1">
    <source>
        <dbReference type="ARBA" id="ARBA00004123"/>
    </source>
</evidence>
<accession>A0AAE1R6R1</accession>
<keyword evidence="12" id="KW-1185">Reference proteome</keyword>
<evidence type="ECO:0000256" key="4">
    <source>
        <dbReference type="ARBA" id="ARBA00022833"/>
    </source>
</evidence>
<dbReference type="AlphaFoldDB" id="A0AAE1R6R1"/>
<feature type="domain" description="C2H2-type" evidence="10">
    <location>
        <begin position="24"/>
        <end position="51"/>
    </location>
</feature>
<comment type="subcellular location">
    <subcellularLocation>
        <location evidence="1">Nucleus</location>
    </subcellularLocation>
</comment>
<keyword evidence="4" id="KW-0862">Zinc</keyword>
<reference evidence="11" key="1">
    <citation type="submission" date="2023-12" db="EMBL/GenBank/DDBJ databases">
        <title>Genome assembly of Anisodus tanguticus.</title>
        <authorList>
            <person name="Wang Y.-J."/>
        </authorList>
    </citation>
    <scope>NUCLEOTIDE SEQUENCE</scope>
    <source>
        <strain evidence="11">KB-2021</strain>
        <tissue evidence="11">Leaf</tissue>
    </source>
</reference>
<evidence type="ECO:0000259" key="10">
    <source>
        <dbReference type="PROSITE" id="PS50157"/>
    </source>
</evidence>
<organism evidence="11 12">
    <name type="scientific">Anisodus tanguticus</name>
    <dbReference type="NCBI Taxonomy" id="243964"/>
    <lineage>
        <taxon>Eukaryota</taxon>
        <taxon>Viridiplantae</taxon>
        <taxon>Streptophyta</taxon>
        <taxon>Embryophyta</taxon>
        <taxon>Tracheophyta</taxon>
        <taxon>Spermatophyta</taxon>
        <taxon>Magnoliopsida</taxon>
        <taxon>eudicotyledons</taxon>
        <taxon>Gunneridae</taxon>
        <taxon>Pentapetalae</taxon>
        <taxon>asterids</taxon>
        <taxon>lamiids</taxon>
        <taxon>Solanales</taxon>
        <taxon>Solanaceae</taxon>
        <taxon>Solanoideae</taxon>
        <taxon>Hyoscyameae</taxon>
        <taxon>Anisodus</taxon>
    </lineage>
</organism>
<evidence type="ECO:0000256" key="9">
    <source>
        <dbReference type="SAM" id="MobiDB-lite"/>
    </source>
</evidence>
<name>A0AAE1R6R1_9SOLA</name>
<protein>
    <recommendedName>
        <fullName evidence="10">C2H2-type domain-containing protein</fullName>
    </recommendedName>
</protein>
<dbReference type="Pfam" id="PF13912">
    <property type="entry name" value="zf-C2H2_6"/>
    <property type="match status" value="1"/>
</dbReference>
<dbReference type="GO" id="GO:0005634">
    <property type="term" value="C:nucleus"/>
    <property type="evidence" value="ECO:0007669"/>
    <property type="project" value="UniProtKB-SubCell"/>
</dbReference>
<dbReference type="SUPFAM" id="SSF57667">
    <property type="entry name" value="beta-beta-alpha zinc fingers"/>
    <property type="match status" value="1"/>
</dbReference>
<comment type="caution">
    <text evidence="11">The sequence shown here is derived from an EMBL/GenBank/DDBJ whole genome shotgun (WGS) entry which is preliminary data.</text>
</comment>
<keyword evidence="5" id="KW-0805">Transcription regulation</keyword>